<dbReference type="Gene3D" id="1.20.1640.10">
    <property type="entry name" value="Multidrug efflux transporter AcrB transmembrane domain"/>
    <property type="match status" value="3"/>
</dbReference>
<dbReference type="GO" id="GO:0005886">
    <property type="term" value="C:plasma membrane"/>
    <property type="evidence" value="ECO:0007669"/>
    <property type="project" value="TreeGrafter"/>
</dbReference>
<dbReference type="SUPFAM" id="SSF82866">
    <property type="entry name" value="Multidrug efflux transporter AcrB transmembrane domain"/>
    <property type="match status" value="2"/>
</dbReference>
<name>A0A015TY47_BACFG</name>
<evidence type="ECO:0000256" key="1">
    <source>
        <dbReference type="SAM" id="MobiDB-lite"/>
    </source>
</evidence>
<feature type="transmembrane region" description="Helical" evidence="2">
    <location>
        <begin position="1070"/>
        <end position="1092"/>
    </location>
</feature>
<feature type="region of interest" description="Disordered" evidence="1">
    <location>
        <begin position="1233"/>
        <end position="1252"/>
    </location>
</feature>
<feature type="transmembrane region" description="Helical" evidence="2">
    <location>
        <begin position="612"/>
        <end position="637"/>
    </location>
</feature>
<dbReference type="InterPro" id="IPR001036">
    <property type="entry name" value="Acrflvin-R"/>
</dbReference>
<dbReference type="InterPro" id="IPR027463">
    <property type="entry name" value="AcrB_DN_DC_subdom"/>
</dbReference>
<dbReference type="EMBL" id="JGDB01000254">
    <property type="protein sequence ID" value="EXY89354.1"/>
    <property type="molecule type" value="Genomic_DNA"/>
</dbReference>
<dbReference type="PANTHER" id="PTHR32063">
    <property type="match status" value="1"/>
</dbReference>
<evidence type="ECO:0000313" key="4">
    <source>
        <dbReference type="Proteomes" id="UP000020773"/>
    </source>
</evidence>
<dbReference type="Proteomes" id="UP000020773">
    <property type="component" value="Unassembled WGS sequence"/>
</dbReference>
<feature type="transmembrane region" description="Helical" evidence="2">
    <location>
        <begin position="1045"/>
        <end position="1064"/>
    </location>
</feature>
<feature type="transmembrane region" description="Helical" evidence="2">
    <location>
        <begin position="649"/>
        <end position="666"/>
    </location>
</feature>
<dbReference type="Gene3D" id="3.30.2090.10">
    <property type="entry name" value="Multidrug efflux transporter AcrB TolC docking domain, DN and DC subdomains"/>
    <property type="match status" value="2"/>
</dbReference>
<feature type="transmembrane region" description="Helical" evidence="2">
    <location>
        <begin position="582"/>
        <end position="600"/>
    </location>
</feature>
<reference evidence="3 4" key="1">
    <citation type="submission" date="2014-02" db="EMBL/GenBank/DDBJ databases">
        <authorList>
            <person name="Sears C."/>
            <person name="Carroll K."/>
            <person name="Sack B.R."/>
            <person name="Qadri F."/>
            <person name="Myers L.L."/>
            <person name="Chung G.-T."/>
            <person name="Escheverria P."/>
            <person name="Fraser C.M."/>
            <person name="Sadzewicz L."/>
            <person name="Shefchek K.A."/>
            <person name="Tallon L."/>
            <person name="Das S.P."/>
            <person name="Daugherty S."/>
            <person name="Mongodin E.F."/>
        </authorList>
    </citation>
    <scope>NUCLEOTIDE SEQUENCE [LARGE SCALE GENOMIC DNA]</scope>
    <source>
        <strain evidence="4">3998T(B)3</strain>
    </source>
</reference>
<feature type="transmembrane region" description="Helical" evidence="2">
    <location>
        <begin position="1113"/>
        <end position="1132"/>
    </location>
</feature>
<dbReference type="AlphaFoldDB" id="A0A015TY47"/>
<keyword evidence="2" id="KW-0472">Membrane</keyword>
<keyword evidence="2" id="KW-1133">Transmembrane helix</keyword>
<protein>
    <submittedName>
        <fullName evidence="3">Heavy metal efflux pump, CzcA family protein</fullName>
    </submittedName>
</protein>
<dbReference type="Gene3D" id="3.30.70.1320">
    <property type="entry name" value="Multidrug efflux transporter AcrB pore domain like"/>
    <property type="match status" value="1"/>
</dbReference>
<feature type="transmembrane region" description="Helical" evidence="2">
    <location>
        <begin position="1206"/>
        <end position="1226"/>
    </location>
</feature>
<accession>A0A015TY47</accession>
<dbReference type="SUPFAM" id="SSF82693">
    <property type="entry name" value="Multidrug efflux transporter AcrB pore domain, PN1, PN2, PC1 and PC2 subdomains"/>
    <property type="match status" value="2"/>
</dbReference>
<gene>
    <name evidence="3" type="ORF">M125_3978</name>
</gene>
<dbReference type="PRINTS" id="PR00702">
    <property type="entry name" value="ACRIFLAVINRP"/>
</dbReference>
<dbReference type="SUPFAM" id="SSF82714">
    <property type="entry name" value="Multidrug efflux transporter AcrB TolC docking domain, DN and DC subdomains"/>
    <property type="match status" value="2"/>
</dbReference>
<dbReference type="RefSeq" id="WP_032579207.1">
    <property type="nucleotide sequence ID" value="NZ_JGDB01000254.1"/>
</dbReference>
<feature type="transmembrane region" description="Helical" evidence="2">
    <location>
        <begin position="461"/>
        <end position="487"/>
    </location>
</feature>
<feature type="transmembrane region" description="Helical" evidence="2">
    <location>
        <begin position="391"/>
        <end position="410"/>
    </location>
</feature>
<dbReference type="Gene3D" id="3.30.70.1440">
    <property type="entry name" value="Multidrug efflux transporter AcrB pore domain"/>
    <property type="match status" value="1"/>
</dbReference>
<evidence type="ECO:0000313" key="3">
    <source>
        <dbReference type="EMBL" id="EXY89354.1"/>
    </source>
</evidence>
<dbReference type="PANTHER" id="PTHR32063:SF19">
    <property type="entry name" value="CATION EFFLUX SYSTEM PROTEIN CUSA"/>
    <property type="match status" value="1"/>
</dbReference>
<dbReference type="GO" id="GO:0042910">
    <property type="term" value="F:xenobiotic transmembrane transporter activity"/>
    <property type="evidence" value="ECO:0007669"/>
    <property type="project" value="TreeGrafter"/>
</dbReference>
<feature type="transmembrane region" description="Helical" evidence="2">
    <location>
        <begin position="367"/>
        <end position="384"/>
    </location>
</feature>
<comment type="caution">
    <text evidence="3">The sequence shown here is derived from an EMBL/GenBank/DDBJ whole genome shotgun (WGS) entry which is preliminary data.</text>
</comment>
<dbReference type="Gene3D" id="3.30.70.1430">
    <property type="entry name" value="Multidrug efflux transporter AcrB pore domain"/>
    <property type="match status" value="3"/>
</dbReference>
<organism evidence="3 4">
    <name type="scientific">Bacteroides fragilis str. 3998T(B)3</name>
    <dbReference type="NCBI Taxonomy" id="1339316"/>
    <lineage>
        <taxon>Bacteria</taxon>
        <taxon>Pseudomonadati</taxon>
        <taxon>Bacteroidota</taxon>
        <taxon>Bacteroidia</taxon>
        <taxon>Bacteroidales</taxon>
        <taxon>Bacteroidaceae</taxon>
        <taxon>Bacteroides</taxon>
    </lineage>
</organism>
<keyword evidence="2" id="KW-0812">Transmembrane</keyword>
<dbReference type="PATRIC" id="fig|1339316.3.peg.3760"/>
<proteinExistence type="predicted"/>
<feature type="transmembrane region" description="Helical" evidence="2">
    <location>
        <begin position="507"/>
        <end position="528"/>
    </location>
</feature>
<feature type="transmembrane region" description="Helical" evidence="2">
    <location>
        <begin position="540"/>
        <end position="562"/>
    </location>
</feature>
<sequence length="1252" mass="137967">MINKIIRYFLENRVITILLLTLVVVWGISTAPFNWHGGIVPRNPIPVDAIPDIGDNQQIVATEWMGRSPKDIQDQITYPLTTSLLGIPGVKTIRSSSMFGMSFIYIIFEDDIEFYWSRSRILEKLNSLPPGTLPENVQPTLGPDATALGQIYWYTLEGRDPKTGKPAGGWNAEELRTIQDFYVKYSLSAAEGVSEVASAGGFIKEYQIELNPDAMYSFNVSVMDVMNAVKKSNLDIGAETMEVNKVEYLIRGLGYVKNVADIENTVVTVREGVPVRISDIAFVNIGPGTRRGGLDKEGVEAVGGVVIARYGSNPLEVINNVKEKIHEMDAGMPQKTLADGTVSKVTVVPFYDRTGLIKETIGTLETSLSHEILICIIVIIVLVLNLRASVVIASMLPIAVLATFILMRYTGIEANIVALSGIAIAIGVMVDVGVVFVESIIRYMEMPENKGITRGKPFVGLIYKAVSEVSGAIATAMITTIVSFLPVFAMQAQEGKMFSPLAYTKTYALASAFVLGLILLPTLAYILFSVRIDSRLIRRVMNCVLIAAGIVLFAVYDSVPALGLTAVGINNLLAYRWKNPKTGNYVNIGIALLVAVFYLSEEWLPMGPQRGLSVNVLFVAGCVAIILALLWILVIFYERILRWCLANRWKFMMIPAATVVCGFLIWQGIGQEFMPSLNEGSFLLMPTSMPHTGIEQNLDYVEKLDKRLAAIPEVETAIGKWGRVNSALDPAPVQMFENTINYRPEYIIGEDGKRARFRVNYDGAFLLKGGGTYNPANGFRLIPADSLVPDSRGDYFRQWRPEIKNANDIWQQIVNVTHLPGLTSAPKLQPIEARLVMLSTGMRAPMGGKVYGPTLEDIEQGGKAIEQALKSVPSVIPSSVFYDRAVGAPYLEIKLNRESMARYGVAVGDLQEVLSAAVGGMALTRTVEGRERFPIRLRYARELRDSPEALSMLLVPTATGIQVPLKELADIEYSRGAQMIQSENTFLVGYVIFDKLSGRAEVDVVKEASNLLEAKVKSGELVLPKGVSYKFAGNYEQQQRATDRLMIVVPLALLIVLLVLYFQFRTVTASLIHFSGVFVAFAGGFILLWLYGQPWFMNFSIAGENMRDLFQMHPINLSVAVWVGFIALFGVATDDGVLMGTYIHHVFLERDPRTKYDIREAVVEAGLKRVRPAAMTTATTLIALLPVLTSTGKGADIMVPMAIPTFGGMLIQSMTMFVVPVLQCWWRETVERRREKKNGSEVSEPVTGSPAI</sequence>
<feature type="transmembrane region" description="Helical" evidence="2">
    <location>
        <begin position="416"/>
        <end position="441"/>
    </location>
</feature>
<dbReference type="Pfam" id="PF00873">
    <property type="entry name" value="ACR_tran"/>
    <property type="match status" value="4"/>
</dbReference>
<evidence type="ECO:0000256" key="2">
    <source>
        <dbReference type="SAM" id="Phobius"/>
    </source>
</evidence>